<dbReference type="InterPro" id="IPR014716">
    <property type="entry name" value="Fibrinogen_a/b/g_C_1"/>
</dbReference>
<dbReference type="InterPro" id="IPR000884">
    <property type="entry name" value="TSP1_rpt"/>
</dbReference>
<evidence type="ECO:0000259" key="1">
    <source>
        <dbReference type="PROSITE" id="PS51406"/>
    </source>
</evidence>
<dbReference type="NCBIfam" id="NF040941">
    <property type="entry name" value="GGGWT_bact"/>
    <property type="match status" value="1"/>
</dbReference>
<dbReference type="InterPro" id="IPR002181">
    <property type="entry name" value="Fibrinogen_a/b/g_C_dom"/>
</dbReference>
<dbReference type="Gene3D" id="2.20.100.10">
    <property type="entry name" value="Thrombospondin type-1 (TSP1) repeat"/>
    <property type="match status" value="1"/>
</dbReference>
<dbReference type="PRINTS" id="PR01705">
    <property type="entry name" value="TSP1REPEAT"/>
</dbReference>
<dbReference type="SMART" id="SM00186">
    <property type="entry name" value="FBG"/>
    <property type="match status" value="1"/>
</dbReference>
<organism evidence="2 3">
    <name type="scientific">Mya arenaria</name>
    <name type="common">Soft-shell clam</name>
    <dbReference type="NCBI Taxonomy" id="6604"/>
    <lineage>
        <taxon>Eukaryota</taxon>
        <taxon>Metazoa</taxon>
        <taxon>Spiralia</taxon>
        <taxon>Lophotrochozoa</taxon>
        <taxon>Mollusca</taxon>
        <taxon>Bivalvia</taxon>
        <taxon>Autobranchia</taxon>
        <taxon>Heteroconchia</taxon>
        <taxon>Euheterodonta</taxon>
        <taxon>Imparidentia</taxon>
        <taxon>Neoheterodontei</taxon>
        <taxon>Myida</taxon>
        <taxon>Myoidea</taxon>
        <taxon>Myidae</taxon>
        <taxon>Mya</taxon>
    </lineage>
</organism>
<dbReference type="PROSITE" id="PS51406">
    <property type="entry name" value="FIBRINOGEN_C_2"/>
    <property type="match status" value="1"/>
</dbReference>
<dbReference type="PROSITE" id="PS50092">
    <property type="entry name" value="TSP1"/>
    <property type="match status" value="1"/>
</dbReference>
<proteinExistence type="predicted"/>
<dbReference type="Pfam" id="PF00090">
    <property type="entry name" value="TSP_1"/>
    <property type="match status" value="1"/>
</dbReference>
<dbReference type="InterPro" id="IPR036383">
    <property type="entry name" value="TSP1_rpt_sf"/>
</dbReference>
<keyword evidence="3" id="KW-1185">Reference proteome</keyword>
<dbReference type="SUPFAM" id="SSF82895">
    <property type="entry name" value="TSP-1 type 1 repeat"/>
    <property type="match status" value="1"/>
</dbReference>
<dbReference type="SUPFAM" id="SSF56496">
    <property type="entry name" value="Fibrinogen C-terminal domain-like"/>
    <property type="match status" value="1"/>
</dbReference>
<name>A0ABY7F673_MYAAR</name>
<dbReference type="Pfam" id="PF00147">
    <property type="entry name" value="Fibrinogen_C"/>
    <property type="match status" value="1"/>
</dbReference>
<gene>
    <name evidence="2" type="ORF">MAR_032282</name>
</gene>
<dbReference type="InterPro" id="IPR050373">
    <property type="entry name" value="Fibrinogen_C-term_domain"/>
</dbReference>
<evidence type="ECO:0000313" key="2">
    <source>
        <dbReference type="EMBL" id="WAR17688.1"/>
    </source>
</evidence>
<feature type="domain" description="Fibrinogen C-terminal" evidence="1">
    <location>
        <begin position="166"/>
        <end position="385"/>
    </location>
</feature>
<reference evidence="2" key="1">
    <citation type="submission" date="2022-11" db="EMBL/GenBank/DDBJ databases">
        <title>Centuries of genome instability and evolution in soft-shell clam transmissible cancer (bioRxiv).</title>
        <authorList>
            <person name="Hart S.F.M."/>
            <person name="Yonemitsu M.A."/>
            <person name="Giersch R.M."/>
            <person name="Beal B.F."/>
            <person name="Arriagada G."/>
            <person name="Davis B.W."/>
            <person name="Ostrander E.A."/>
            <person name="Goff S.P."/>
            <person name="Metzger M.J."/>
        </authorList>
    </citation>
    <scope>NUCLEOTIDE SEQUENCE</scope>
    <source>
        <strain evidence="2">MELC-2E11</strain>
        <tissue evidence="2">Siphon/mantle</tissue>
    </source>
</reference>
<evidence type="ECO:0000313" key="3">
    <source>
        <dbReference type="Proteomes" id="UP001164746"/>
    </source>
</evidence>
<dbReference type="EMBL" id="CP111021">
    <property type="protein sequence ID" value="WAR17688.1"/>
    <property type="molecule type" value="Genomic_DNA"/>
</dbReference>
<protein>
    <submittedName>
        <fullName evidence="2">ANGP2-like protein</fullName>
    </submittedName>
</protein>
<accession>A0ABY7F673</accession>
<dbReference type="Gene3D" id="3.90.215.10">
    <property type="entry name" value="Gamma Fibrinogen, chain A, domain 1"/>
    <property type="match status" value="1"/>
</dbReference>
<dbReference type="PANTHER" id="PTHR19143">
    <property type="entry name" value="FIBRINOGEN/TENASCIN/ANGIOPOEITIN"/>
    <property type="match status" value="1"/>
</dbReference>
<sequence>MEQILQQRPADAVALTERSLGIKTCLLTSINTMRLNAEMKFLVNLCAVASIVCFVLSEDMKEELTFNYEEKVLEMVLKDNKEIMNENSGIENNYKSVQDVKQLIKLLINNTEENKRGGWSDWESWGSCSVACGEGFQTRVRRCDNPTPSSHGRYCHGDAKEWRMCDGAQTKVTDCLDIYRKCPSSPDGVYRVNLWKSKTAISVYCDMTTSNGGWTVFQNRYDGSEEFYLDLKAYTEGFGKTSAEFWLGLRYIKELADQGNTTLRMEVGAADGSEAYEEWPEFQLGAAPGYKLHVGGNGTGTAGDESLYFSNAQNGTDFIAKSGYCGNKYRGGWWYNRCTNINLNGHYAPPGTKSEYNSGLGGMTYRSFKGRESLKTSKMMLRRVG</sequence>
<dbReference type="SMART" id="SM00209">
    <property type="entry name" value="TSP1"/>
    <property type="match status" value="1"/>
</dbReference>
<dbReference type="Proteomes" id="UP001164746">
    <property type="component" value="Chromosome 10"/>
</dbReference>
<dbReference type="InterPro" id="IPR036056">
    <property type="entry name" value="Fibrinogen-like_C"/>
</dbReference>